<keyword evidence="1" id="KW-0802">TPR repeat</keyword>
<dbReference type="PANTHER" id="PTHR43081:SF19">
    <property type="entry name" value="PH-SENSITIVE ADENYLATE CYCLASE RV1264"/>
    <property type="match status" value="1"/>
</dbReference>
<dbReference type="InterPro" id="IPR050697">
    <property type="entry name" value="Adenylyl/Guanylyl_Cyclase_3/4"/>
</dbReference>
<dbReference type="EMBL" id="RDRA01000054">
    <property type="protein sequence ID" value="RXG84811.1"/>
    <property type="molecule type" value="Genomic_DNA"/>
</dbReference>
<accession>A0A4Q0QKG8</accession>
<dbReference type="InterPro" id="IPR029787">
    <property type="entry name" value="Nucleotide_cyclase"/>
</dbReference>
<evidence type="ECO:0000313" key="3">
    <source>
        <dbReference type="EMBL" id="RXG84811.1"/>
    </source>
</evidence>
<dbReference type="Pfam" id="PF00211">
    <property type="entry name" value="Guanylate_cyc"/>
    <property type="match status" value="1"/>
</dbReference>
<dbReference type="InterPro" id="IPR019734">
    <property type="entry name" value="TPR_rpt"/>
</dbReference>
<dbReference type="Gene3D" id="3.40.50.10070">
    <property type="entry name" value="TolB, N-terminal domain"/>
    <property type="match status" value="1"/>
</dbReference>
<dbReference type="PROSITE" id="PS50005">
    <property type="entry name" value="TPR"/>
    <property type="match status" value="1"/>
</dbReference>
<dbReference type="Proteomes" id="UP000289946">
    <property type="component" value="Unassembled WGS sequence"/>
</dbReference>
<dbReference type="EMBL" id="RKMK01000017">
    <property type="protein sequence ID" value="RXG94624.1"/>
    <property type="molecule type" value="Genomic_DNA"/>
</dbReference>
<dbReference type="SMART" id="SM00044">
    <property type="entry name" value="CYCc"/>
    <property type="match status" value="1"/>
</dbReference>
<evidence type="ECO:0000313" key="6">
    <source>
        <dbReference type="Proteomes" id="UP000290174"/>
    </source>
</evidence>
<dbReference type="GO" id="GO:0035556">
    <property type="term" value="P:intracellular signal transduction"/>
    <property type="evidence" value="ECO:0007669"/>
    <property type="project" value="InterPro"/>
</dbReference>
<dbReference type="SMART" id="SM00028">
    <property type="entry name" value="TPR"/>
    <property type="match status" value="5"/>
</dbReference>
<dbReference type="SUPFAM" id="SSF48452">
    <property type="entry name" value="TPR-like"/>
    <property type="match status" value="1"/>
</dbReference>
<feature type="domain" description="Guanylate cyclase" evidence="2">
    <location>
        <begin position="41"/>
        <end position="156"/>
    </location>
</feature>
<dbReference type="InterPro" id="IPR011990">
    <property type="entry name" value="TPR-like_helical_dom_sf"/>
</dbReference>
<dbReference type="AlphaFoldDB" id="A0A4Q0QKG8"/>
<comment type="caution">
    <text evidence="4">The sequence shown here is derived from an EMBL/GenBank/DDBJ whole genome shotgun (WGS) entry which is preliminary data.</text>
</comment>
<dbReference type="SUPFAM" id="SSF55073">
    <property type="entry name" value="Nucleotide cyclase"/>
    <property type="match status" value="1"/>
</dbReference>
<feature type="repeat" description="TPR" evidence="1">
    <location>
        <begin position="450"/>
        <end position="483"/>
    </location>
</feature>
<evidence type="ECO:0000256" key="1">
    <source>
        <dbReference type="PROSITE-ProRule" id="PRU00339"/>
    </source>
</evidence>
<dbReference type="InterPro" id="IPR001054">
    <property type="entry name" value="A/G_cyclase"/>
</dbReference>
<protein>
    <submittedName>
        <fullName evidence="4">Adenylate/guanylate cyclase domain-containing protein</fullName>
    </submittedName>
</protein>
<sequence>MTETSKRVWRCALIRLEYGGLVGPGAAMVQERVRVERRLSAILAADVAGYSRLMHNDEEATHAKLTALLAGGVEPAIAQHGGRIVKNTGDGFLAEFPSAVEAVRAAMQFQSRINELTCDDAEDRRILFRVGLNIGDIIVEAHDIFGDGVNIAARLESIAEPGGICISQTVFNHARDKVPFDVEEAGEQTLKNIARPVHVYRIIIDPGPRTATPKREIPALALPDKPSVAVLPLTNMSGDPEQEFVSDGIAEDVITALSRYPSLFVIARNSSFTYKGRAVDVRQVGRELGVRYVLEGSVRKAGSRIRVTAQLIEAATSNHVWAERYDRDLADIFAVQDELTEALTTALAPAIADAELRRAMRRPPGSLDAWAAYQRGLWHLSKATAEDDESAEKFFRQAIDLDPTFSGSYSALALYQLQAAALYQKIGLRDAQHSAEALARRAVALDGADAEARSCLGWALQARGEADDALAEIERALSMSPNLAIAHGHRGATLIFAGRHKEGVTSLNVCIRLDPRDPYLAVRLLHIACGLYFCGEYEASIEAAKRLIRSYPNFPMIYRWSAAALGQLGRTAEAKEELEKAVSRAPGALDMYVRNRAPWFRPQDHAHLVDGLSKAGWRG</sequence>
<reference evidence="4 6" key="1">
    <citation type="submission" date="2018-11" db="EMBL/GenBank/DDBJ databases">
        <title>Bradyrhizobium sp. nov., isolated from effective nodules of peanut in China.</title>
        <authorList>
            <person name="Li Y."/>
        </authorList>
    </citation>
    <scope>NUCLEOTIDE SEQUENCE [LARGE SCALE GENOMIC DNA]</scope>
    <source>
        <strain evidence="4 6">CCBAU 51770</strain>
        <strain evidence="3 5">CCBAU 51781</strain>
    </source>
</reference>
<evidence type="ECO:0000259" key="2">
    <source>
        <dbReference type="PROSITE" id="PS50125"/>
    </source>
</evidence>
<gene>
    <name evidence="4" type="ORF">EAS61_19155</name>
    <name evidence="3" type="ORF">EAS62_39415</name>
</gene>
<dbReference type="PROSITE" id="PS50125">
    <property type="entry name" value="GUANYLATE_CYCLASE_2"/>
    <property type="match status" value="1"/>
</dbReference>
<dbReference type="PANTHER" id="PTHR43081">
    <property type="entry name" value="ADENYLATE CYCLASE, TERMINAL-DIFFERENTIATION SPECIFIC-RELATED"/>
    <property type="match status" value="1"/>
</dbReference>
<dbReference type="Proteomes" id="UP000290174">
    <property type="component" value="Unassembled WGS sequence"/>
</dbReference>
<name>A0A4Q0QKG8_9BRAD</name>
<proteinExistence type="predicted"/>
<evidence type="ECO:0000313" key="4">
    <source>
        <dbReference type="EMBL" id="RXG94624.1"/>
    </source>
</evidence>
<dbReference type="GO" id="GO:0006171">
    <property type="term" value="P:cAMP biosynthetic process"/>
    <property type="evidence" value="ECO:0007669"/>
    <property type="project" value="TreeGrafter"/>
</dbReference>
<dbReference type="CDD" id="cd07302">
    <property type="entry name" value="CHD"/>
    <property type="match status" value="1"/>
</dbReference>
<dbReference type="GO" id="GO:0004016">
    <property type="term" value="F:adenylate cyclase activity"/>
    <property type="evidence" value="ECO:0007669"/>
    <property type="project" value="UniProtKB-ARBA"/>
</dbReference>
<dbReference type="Gene3D" id="1.25.40.10">
    <property type="entry name" value="Tetratricopeptide repeat domain"/>
    <property type="match status" value="2"/>
</dbReference>
<keyword evidence="5" id="KW-1185">Reference proteome</keyword>
<organism evidence="4 6">
    <name type="scientific">Bradyrhizobium zhanjiangense</name>
    <dbReference type="NCBI Taxonomy" id="1325107"/>
    <lineage>
        <taxon>Bacteria</taxon>
        <taxon>Pseudomonadati</taxon>
        <taxon>Pseudomonadota</taxon>
        <taxon>Alphaproteobacteria</taxon>
        <taxon>Hyphomicrobiales</taxon>
        <taxon>Nitrobacteraceae</taxon>
        <taxon>Bradyrhizobium</taxon>
    </lineage>
</organism>
<evidence type="ECO:0000313" key="5">
    <source>
        <dbReference type="Proteomes" id="UP000289946"/>
    </source>
</evidence>
<dbReference type="Pfam" id="PF13181">
    <property type="entry name" value="TPR_8"/>
    <property type="match status" value="1"/>
</dbReference>
<dbReference type="Gene3D" id="3.30.70.1230">
    <property type="entry name" value="Nucleotide cyclase"/>
    <property type="match status" value="1"/>
</dbReference>